<dbReference type="InterPro" id="IPR036236">
    <property type="entry name" value="Znf_C2H2_sf"/>
</dbReference>
<dbReference type="EMBL" id="WBNM01048199">
    <property type="protein sequence ID" value="NXP83390.1"/>
    <property type="molecule type" value="Genomic_DNA"/>
</dbReference>
<evidence type="ECO:0000259" key="7">
    <source>
        <dbReference type="PROSITE" id="PS50157"/>
    </source>
</evidence>
<feature type="domain" description="C2H2-type" evidence="7">
    <location>
        <begin position="21"/>
        <end position="48"/>
    </location>
</feature>
<dbReference type="Pfam" id="PF00096">
    <property type="entry name" value="zf-C2H2"/>
    <property type="match status" value="1"/>
</dbReference>
<evidence type="ECO:0000313" key="9">
    <source>
        <dbReference type="Proteomes" id="UP000611227"/>
    </source>
</evidence>
<dbReference type="Gene3D" id="3.30.160.60">
    <property type="entry name" value="Classic Zinc Finger"/>
    <property type="match status" value="2"/>
</dbReference>
<keyword evidence="3" id="KW-0677">Repeat</keyword>
<proteinExistence type="inferred from homology"/>
<evidence type="ECO:0000313" key="8">
    <source>
        <dbReference type="EMBL" id="NXP83390.1"/>
    </source>
</evidence>
<protein>
    <submittedName>
        <fullName evidence="8">ZN329 protein</fullName>
    </submittedName>
</protein>
<feature type="non-terminal residue" evidence="8">
    <location>
        <position position="1"/>
    </location>
</feature>
<dbReference type="SMART" id="SM00355">
    <property type="entry name" value="ZnF_C2H2"/>
    <property type="match status" value="1"/>
</dbReference>
<keyword evidence="9" id="KW-1185">Reference proteome</keyword>
<dbReference type="GO" id="GO:0008270">
    <property type="term" value="F:zinc ion binding"/>
    <property type="evidence" value="ECO:0007669"/>
    <property type="project" value="UniProtKB-KW"/>
</dbReference>
<organism evidence="8 9">
    <name type="scientific">Ramphastos sulfuratus</name>
    <dbReference type="NCBI Taxonomy" id="322582"/>
    <lineage>
        <taxon>Eukaryota</taxon>
        <taxon>Metazoa</taxon>
        <taxon>Chordata</taxon>
        <taxon>Craniata</taxon>
        <taxon>Vertebrata</taxon>
        <taxon>Euteleostomi</taxon>
        <taxon>Archelosauria</taxon>
        <taxon>Archosauria</taxon>
        <taxon>Dinosauria</taxon>
        <taxon>Saurischia</taxon>
        <taxon>Theropoda</taxon>
        <taxon>Coelurosauria</taxon>
        <taxon>Aves</taxon>
        <taxon>Neognathae</taxon>
        <taxon>Neoaves</taxon>
        <taxon>Telluraves</taxon>
        <taxon>Coraciimorphae</taxon>
        <taxon>Piciformes</taxon>
        <taxon>Ramphastidae</taxon>
        <taxon>Ramphastos</taxon>
    </lineage>
</organism>
<dbReference type="InterPro" id="IPR013087">
    <property type="entry name" value="Znf_C2H2_type"/>
</dbReference>
<feature type="non-terminal residue" evidence="8">
    <location>
        <position position="55"/>
    </location>
</feature>
<gene>
    <name evidence="8" type="primary">Znf329</name>
    <name evidence="8" type="ORF">RAMSUL_R12544</name>
</gene>
<dbReference type="PANTHER" id="PTHR14196">
    <property type="entry name" value="ODD-SKIPPED - RELATED"/>
    <property type="match status" value="1"/>
</dbReference>
<keyword evidence="2" id="KW-0479">Metal-binding</keyword>
<dbReference type="Proteomes" id="UP000611227">
    <property type="component" value="Unassembled WGS sequence"/>
</dbReference>
<dbReference type="InterPro" id="IPR050717">
    <property type="entry name" value="C2H2-ZF_Transcription_Reg"/>
</dbReference>
<sequence length="55" mass="6199">SFTTSYNLKGHRRICTGEKPYECSICGKSSTHWSTLSHHQAIHSKEKPGMWSCSS</sequence>
<dbReference type="PROSITE" id="PS50157">
    <property type="entry name" value="ZINC_FINGER_C2H2_2"/>
    <property type="match status" value="1"/>
</dbReference>
<keyword evidence="5" id="KW-0862">Zinc</keyword>
<comment type="caution">
    <text evidence="8">The sequence shown here is derived from an EMBL/GenBank/DDBJ whole genome shotgun (WGS) entry which is preliminary data.</text>
</comment>
<evidence type="ECO:0000256" key="5">
    <source>
        <dbReference type="ARBA" id="ARBA00022833"/>
    </source>
</evidence>
<dbReference type="SUPFAM" id="SSF57667">
    <property type="entry name" value="beta-beta-alpha zinc fingers"/>
    <property type="match status" value="1"/>
</dbReference>
<dbReference type="PANTHER" id="PTHR14196:SF12">
    <property type="entry name" value="ZINC FINGER PROTEIN 208-LIKE"/>
    <property type="match status" value="1"/>
</dbReference>
<dbReference type="FunFam" id="3.30.160.60:FF:000135">
    <property type="entry name" value="Zinc finger protein 358"/>
    <property type="match status" value="1"/>
</dbReference>
<dbReference type="AlphaFoldDB" id="A0A852CX00"/>
<dbReference type="GO" id="GO:0005634">
    <property type="term" value="C:nucleus"/>
    <property type="evidence" value="ECO:0007669"/>
    <property type="project" value="TreeGrafter"/>
</dbReference>
<keyword evidence="4 6" id="KW-0863">Zinc-finger</keyword>
<evidence type="ECO:0000256" key="4">
    <source>
        <dbReference type="ARBA" id="ARBA00022771"/>
    </source>
</evidence>
<name>A0A852CX00_9PICI</name>
<comment type="similarity">
    <text evidence="1">Belongs to the krueppel C2H2-type zinc-finger protein family.</text>
</comment>
<dbReference type="GO" id="GO:0000977">
    <property type="term" value="F:RNA polymerase II transcription regulatory region sequence-specific DNA binding"/>
    <property type="evidence" value="ECO:0007669"/>
    <property type="project" value="TreeGrafter"/>
</dbReference>
<evidence type="ECO:0000256" key="3">
    <source>
        <dbReference type="ARBA" id="ARBA00022737"/>
    </source>
</evidence>
<dbReference type="GO" id="GO:0000981">
    <property type="term" value="F:DNA-binding transcription factor activity, RNA polymerase II-specific"/>
    <property type="evidence" value="ECO:0007669"/>
    <property type="project" value="TreeGrafter"/>
</dbReference>
<evidence type="ECO:0000256" key="2">
    <source>
        <dbReference type="ARBA" id="ARBA00022723"/>
    </source>
</evidence>
<accession>A0A852CX00</accession>
<reference evidence="8" key="1">
    <citation type="submission" date="2019-09" db="EMBL/GenBank/DDBJ databases">
        <title>Bird 10,000 Genomes (B10K) Project - Family phase.</title>
        <authorList>
            <person name="Zhang G."/>
        </authorList>
    </citation>
    <scope>NUCLEOTIDE SEQUENCE</scope>
    <source>
        <strain evidence="8">B10K-DU-001-30</strain>
        <tissue evidence="8">Muscle</tissue>
    </source>
</reference>
<evidence type="ECO:0000256" key="6">
    <source>
        <dbReference type="PROSITE-ProRule" id="PRU00042"/>
    </source>
</evidence>
<evidence type="ECO:0000256" key="1">
    <source>
        <dbReference type="ARBA" id="ARBA00006991"/>
    </source>
</evidence>